<evidence type="ECO:0000256" key="3">
    <source>
        <dbReference type="ARBA" id="ARBA00022723"/>
    </source>
</evidence>
<dbReference type="PANTHER" id="PTHR10342:SF264">
    <property type="entry name" value="MIP05773P-RELATED"/>
    <property type="match status" value="1"/>
</dbReference>
<dbReference type="PROSITE" id="PS00523">
    <property type="entry name" value="SULFATASE_1"/>
    <property type="match status" value="1"/>
</dbReference>
<keyword evidence="8" id="KW-0732">Signal</keyword>
<dbReference type="Proteomes" id="UP000515204">
    <property type="component" value="Unplaced"/>
</dbReference>
<proteinExistence type="inferred from homology"/>
<keyword evidence="3" id="KW-0479">Metal-binding</keyword>
<protein>
    <submittedName>
        <fullName evidence="11">Arylsulfatase B-like</fullName>
    </submittedName>
</protein>
<evidence type="ECO:0000256" key="1">
    <source>
        <dbReference type="ARBA" id="ARBA00001913"/>
    </source>
</evidence>
<evidence type="ECO:0000256" key="6">
    <source>
        <dbReference type="ARBA" id="ARBA00023180"/>
    </source>
</evidence>
<dbReference type="InterPro" id="IPR000917">
    <property type="entry name" value="Sulfatase_N"/>
</dbReference>
<dbReference type="GO" id="GO:0046872">
    <property type="term" value="F:metal ion binding"/>
    <property type="evidence" value="ECO:0007669"/>
    <property type="project" value="UniProtKB-KW"/>
</dbReference>
<keyword evidence="4" id="KW-0378">Hydrolase</keyword>
<feature type="domain" description="Sulfatase N-terminal" evidence="9">
    <location>
        <begin position="38"/>
        <end position="361"/>
    </location>
</feature>
<dbReference type="PANTHER" id="PTHR10342">
    <property type="entry name" value="ARYLSULFATASE"/>
    <property type="match status" value="1"/>
</dbReference>
<evidence type="ECO:0000256" key="7">
    <source>
        <dbReference type="SAM" id="Phobius"/>
    </source>
</evidence>
<comment type="cofactor">
    <cofactor evidence="1">
        <name>Ca(2+)</name>
        <dbReference type="ChEBI" id="CHEBI:29108"/>
    </cofactor>
</comment>
<dbReference type="InterPro" id="IPR047115">
    <property type="entry name" value="ARSB"/>
</dbReference>
<feature type="chain" id="PRO_5028043177" evidence="8">
    <location>
        <begin position="19"/>
        <end position="633"/>
    </location>
</feature>
<name>A0A6P3WXV7_DINQU</name>
<dbReference type="OrthoDB" id="103349at2759"/>
<dbReference type="AlphaFoldDB" id="A0A6P3WXV7"/>
<keyword evidence="6" id="KW-0325">Glycoprotein</keyword>
<evidence type="ECO:0000256" key="5">
    <source>
        <dbReference type="ARBA" id="ARBA00022837"/>
    </source>
</evidence>
<feature type="signal peptide" evidence="8">
    <location>
        <begin position="1"/>
        <end position="18"/>
    </location>
</feature>
<dbReference type="RefSeq" id="XP_014470860.1">
    <property type="nucleotide sequence ID" value="XM_014615374.1"/>
</dbReference>
<feature type="transmembrane region" description="Helical" evidence="7">
    <location>
        <begin position="569"/>
        <end position="591"/>
    </location>
</feature>
<evidence type="ECO:0000313" key="11">
    <source>
        <dbReference type="RefSeq" id="XP_014470860.1"/>
    </source>
</evidence>
<dbReference type="PROSITE" id="PS00149">
    <property type="entry name" value="SULFATASE_2"/>
    <property type="match status" value="1"/>
</dbReference>
<gene>
    <name evidence="11" type="primary">LOC106742444</name>
</gene>
<comment type="similarity">
    <text evidence="2">Belongs to the sulfatase family.</text>
</comment>
<dbReference type="InterPro" id="IPR017850">
    <property type="entry name" value="Alkaline_phosphatase_core_sf"/>
</dbReference>
<keyword evidence="5" id="KW-0106">Calcium</keyword>
<dbReference type="CDD" id="cd16029">
    <property type="entry name" value="4-S"/>
    <property type="match status" value="1"/>
</dbReference>
<keyword evidence="7" id="KW-0472">Membrane</keyword>
<dbReference type="GO" id="GO:0008484">
    <property type="term" value="F:sulfuric ester hydrolase activity"/>
    <property type="evidence" value="ECO:0007669"/>
    <property type="project" value="InterPro"/>
</dbReference>
<evidence type="ECO:0000256" key="2">
    <source>
        <dbReference type="ARBA" id="ARBA00008779"/>
    </source>
</evidence>
<organism evidence="10 11">
    <name type="scientific">Dinoponera quadriceps</name>
    <name type="common">South American ant</name>
    <dbReference type="NCBI Taxonomy" id="609295"/>
    <lineage>
        <taxon>Eukaryota</taxon>
        <taxon>Metazoa</taxon>
        <taxon>Ecdysozoa</taxon>
        <taxon>Arthropoda</taxon>
        <taxon>Hexapoda</taxon>
        <taxon>Insecta</taxon>
        <taxon>Pterygota</taxon>
        <taxon>Neoptera</taxon>
        <taxon>Endopterygota</taxon>
        <taxon>Hymenoptera</taxon>
        <taxon>Apocrita</taxon>
        <taxon>Aculeata</taxon>
        <taxon>Formicoidea</taxon>
        <taxon>Formicidae</taxon>
        <taxon>Ponerinae</taxon>
        <taxon>Ponerini</taxon>
        <taxon>Dinoponera</taxon>
    </lineage>
</organism>
<dbReference type="Gene3D" id="3.40.720.10">
    <property type="entry name" value="Alkaline Phosphatase, subunit A"/>
    <property type="match status" value="1"/>
</dbReference>
<dbReference type="SUPFAM" id="SSF53649">
    <property type="entry name" value="Alkaline phosphatase-like"/>
    <property type="match status" value="1"/>
</dbReference>
<accession>A0A6P3WXV7</accession>
<keyword evidence="10" id="KW-1185">Reference proteome</keyword>
<dbReference type="InterPro" id="IPR024607">
    <property type="entry name" value="Sulfatase_CS"/>
</dbReference>
<evidence type="ECO:0000256" key="4">
    <source>
        <dbReference type="ARBA" id="ARBA00022801"/>
    </source>
</evidence>
<dbReference type="GeneID" id="106742444"/>
<dbReference type="KEGG" id="dqu:106742444"/>
<dbReference type="Gene3D" id="3.30.1120.10">
    <property type="match status" value="1"/>
</dbReference>
<keyword evidence="7" id="KW-1133">Transmembrane helix</keyword>
<reference evidence="11" key="1">
    <citation type="submission" date="2025-08" db="UniProtKB">
        <authorList>
            <consortium name="RefSeq"/>
        </authorList>
    </citation>
    <scope>IDENTIFICATION</scope>
</reference>
<evidence type="ECO:0000259" key="9">
    <source>
        <dbReference type="Pfam" id="PF00884"/>
    </source>
</evidence>
<sequence>MSRPFLLQLLFTLCLSYALIPVAMMENGATEGNNSRKPHIIIILADDLGWNDVSFHGSDQIPTPNIDALAYYGVILNNHYVSSLCTPSRAALMTGKYPIRTGMQHSVICPSEPRGLPLTEKLMPEYLKELGYSTNIVGKWHLGFYKHEYTPLYRGFDTHFGYWNGLQDYYSHEVIEPVTNFRGMDMRWNMEVAWDTKGNYSTDLFTEEAVRLINAHNPDKPLFLYLSQIAPHSGNEEQLLQAPPEEIEKFFYITDPNRRIYAAMVSKLDDSVGEVMKALKNRNMLNNSIILFMSDNGAPTYGFLNNYGSNYPLRGIKNTAWEGAVRSVAAIWSPLIKKRERVSNHLIYIADWLPTLLSAAGRSKEKIGKIDGLDMWPTIVSDETNPREEVLINIDKTYQAIRNRKYKYVHVQTKESFKWTGDSGRSPTEKRSPYPPETVLHSKAGVAIASVTNNTAELNSQKILQLRQQAEVHCNVMEKEKVACNVRLTPCLFDLERDPCEKMNIIAKKPYVAQKLKTALKQHKSTMLPPNNMNNDLKADPIRWNHTWVCWQDPNPNVTIYTRKIDSHASISVTIAFCTVVLSLILVFYSYELYKSKKCSSPVHEQSRKRFLTNKSDVWKEEDLALNDMSRTI</sequence>
<evidence type="ECO:0000256" key="8">
    <source>
        <dbReference type="SAM" id="SignalP"/>
    </source>
</evidence>
<evidence type="ECO:0000313" key="10">
    <source>
        <dbReference type="Proteomes" id="UP000515204"/>
    </source>
</evidence>
<keyword evidence="7" id="KW-0812">Transmembrane</keyword>
<dbReference type="Pfam" id="PF00884">
    <property type="entry name" value="Sulfatase"/>
    <property type="match status" value="1"/>
</dbReference>